<dbReference type="InterPro" id="IPR005835">
    <property type="entry name" value="NTP_transferase_dom"/>
</dbReference>
<evidence type="ECO:0000256" key="5">
    <source>
        <dbReference type="ARBA" id="ARBA00048128"/>
    </source>
</evidence>
<dbReference type="GO" id="GO:0003983">
    <property type="term" value="F:UTP:glucose-1-phosphate uridylyltransferase activity"/>
    <property type="evidence" value="ECO:0007669"/>
    <property type="project" value="UniProtKB-EC"/>
</dbReference>
<name>H2C9N5_9CREN</name>
<keyword evidence="4" id="KW-0548">Nucleotidyltransferase</keyword>
<evidence type="ECO:0000256" key="3">
    <source>
        <dbReference type="ARBA" id="ARBA00022679"/>
    </source>
</evidence>
<dbReference type="SUPFAM" id="SSF53448">
    <property type="entry name" value="Nucleotide-diphospho-sugar transferases"/>
    <property type="match status" value="1"/>
</dbReference>
<dbReference type="Proteomes" id="UP000003980">
    <property type="component" value="Unassembled WGS sequence"/>
</dbReference>
<dbReference type="PANTHER" id="PTHR43197:SF1">
    <property type="entry name" value="UTP--GLUCOSE-1-PHOSPHATE URIDYLYLTRANSFERASE"/>
    <property type="match status" value="1"/>
</dbReference>
<evidence type="ECO:0000256" key="1">
    <source>
        <dbReference type="ARBA" id="ARBA00006890"/>
    </source>
</evidence>
<evidence type="ECO:0000256" key="4">
    <source>
        <dbReference type="ARBA" id="ARBA00022695"/>
    </source>
</evidence>
<gene>
    <name evidence="7" type="ORF">MetMK1DRAFT_00033080</name>
</gene>
<reference evidence="7 8" key="1">
    <citation type="submission" date="2012-01" db="EMBL/GenBank/DDBJ databases">
        <title>Improved High-Quality Draft sequence of Metallosphaera yellowstonensis MK1.</title>
        <authorList>
            <consortium name="US DOE Joint Genome Institute"/>
            <person name="Lucas S."/>
            <person name="Han J."/>
            <person name="Cheng J.-F."/>
            <person name="Goodwin L."/>
            <person name="Pitluck S."/>
            <person name="Peters L."/>
            <person name="Teshima H."/>
            <person name="Detter J.C."/>
            <person name="Han C."/>
            <person name="Tapia R."/>
            <person name="Land M."/>
            <person name="Hauser L."/>
            <person name="Kyrpides N."/>
            <person name="Kozubal M."/>
            <person name="Macur R.E."/>
            <person name="Jay Z."/>
            <person name="Inskeep W."/>
            <person name="Woyke T."/>
        </authorList>
    </citation>
    <scope>NUCLEOTIDE SEQUENCE [LARGE SCALE GENOMIC DNA]</scope>
    <source>
        <strain evidence="7 8">MK1</strain>
    </source>
</reference>
<evidence type="ECO:0000313" key="7">
    <source>
        <dbReference type="EMBL" id="EHP68861.1"/>
    </source>
</evidence>
<evidence type="ECO:0000259" key="6">
    <source>
        <dbReference type="Pfam" id="PF00483"/>
    </source>
</evidence>
<dbReference type="EMBL" id="JH597770">
    <property type="protein sequence ID" value="EHP68861.1"/>
    <property type="molecule type" value="Genomic_DNA"/>
</dbReference>
<keyword evidence="3" id="KW-0808">Transferase</keyword>
<dbReference type="RefSeq" id="WP_009075726.1">
    <property type="nucleotide sequence ID" value="NZ_JH597770.1"/>
</dbReference>
<proteinExistence type="inferred from homology"/>
<dbReference type="EC" id="2.7.7.9" evidence="2"/>
<evidence type="ECO:0000256" key="2">
    <source>
        <dbReference type="ARBA" id="ARBA00012415"/>
    </source>
</evidence>
<dbReference type="STRING" id="671065.MetMK1DRAFT_00033080"/>
<dbReference type="Pfam" id="PF00483">
    <property type="entry name" value="NTP_transferase"/>
    <property type="match status" value="1"/>
</dbReference>
<dbReference type="Gene3D" id="3.90.550.10">
    <property type="entry name" value="Spore Coat Polysaccharide Biosynthesis Protein SpsA, Chain A"/>
    <property type="match status" value="1"/>
</dbReference>
<comment type="similarity">
    <text evidence="1">Belongs to the UDPGP type 2 family.</text>
</comment>
<dbReference type="AlphaFoldDB" id="H2C9N5"/>
<dbReference type="InterPro" id="IPR029044">
    <property type="entry name" value="Nucleotide-diphossugar_trans"/>
</dbReference>
<protein>
    <recommendedName>
        <fullName evidence="2">UTP--glucose-1-phosphate uridylyltransferase</fullName>
        <ecNumber evidence="2">2.7.7.9</ecNumber>
    </recommendedName>
</protein>
<dbReference type="eggNOG" id="arCOG00665">
    <property type="taxonomic scope" value="Archaea"/>
</dbReference>
<keyword evidence="8" id="KW-1185">Reference proteome</keyword>
<sequence length="258" mass="29269">MTSRGEVRAVITAAGLGTRMLPASKEIPKEMFPVPFKGEFKPIIQVIFEQLFERGVRDFVIVVGRGKRVIEDHFTPDYDFLQYLERKGRGSSLREFYTKVEESRIAFVNQPEPRGFGDAVLRAKPFISGDFVVVGADTLLDDVPILSPHSFLVTRVEDPRPYGTVILRDGKVVDVEEKPKVPKSNLVVVPYYYFSTRIFDALERVRPDSTGEVQLTEGIRILLREGVEFYVREVNDVYDLGSTSNYASSLQKLLVKWG</sequence>
<dbReference type="InterPro" id="IPR005771">
    <property type="entry name" value="GalU_uridylyltTrfase_bac/arc"/>
</dbReference>
<dbReference type="PANTHER" id="PTHR43197">
    <property type="entry name" value="UTP--GLUCOSE-1-PHOSPHATE URIDYLYLTRANSFERASE"/>
    <property type="match status" value="1"/>
</dbReference>
<organism evidence="7 8">
    <name type="scientific">Metallosphaera yellowstonensis MK1</name>
    <dbReference type="NCBI Taxonomy" id="671065"/>
    <lineage>
        <taxon>Archaea</taxon>
        <taxon>Thermoproteota</taxon>
        <taxon>Thermoprotei</taxon>
        <taxon>Sulfolobales</taxon>
        <taxon>Sulfolobaceae</taxon>
        <taxon>Metallosphaera</taxon>
    </lineage>
</organism>
<comment type="catalytic activity">
    <reaction evidence="5">
        <text>alpha-D-glucose 1-phosphate + UTP + H(+) = UDP-alpha-D-glucose + diphosphate</text>
        <dbReference type="Rhea" id="RHEA:19889"/>
        <dbReference type="ChEBI" id="CHEBI:15378"/>
        <dbReference type="ChEBI" id="CHEBI:33019"/>
        <dbReference type="ChEBI" id="CHEBI:46398"/>
        <dbReference type="ChEBI" id="CHEBI:58601"/>
        <dbReference type="ChEBI" id="CHEBI:58885"/>
        <dbReference type="EC" id="2.7.7.9"/>
    </reaction>
</comment>
<dbReference type="GO" id="GO:0006011">
    <property type="term" value="P:UDP-alpha-D-glucose metabolic process"/>
    <property type="evidence" value="ECO:0007669"/>
    <property type="project" value="InterPro"/>
</dbReference>
<evidence type="ECO:0000313" key="8">
    <source>
        <dbReference type="Proteomes" id="UP000003980"/>
    </source>
</evidence>
<accession>H2C9N5</accession>
<feature type="domain" description="Nucleotidyl transferase" evidence="6">
    <location>
        <begin position="9"/>
        <end position="251"/>
    </location>
</feature>
<dbReference type="HOGENOM" id="CLU_029499_1_2_2"/>